<gene>
    <name evidence="1" type="ORF">FNU76_00810</name>
</gene>
<dbReference type="KEGG" id="cari:FNU76_00810"/>
<protein>
    <submittedName>
        <fullName evidence="1">YfiR family protein</fullName>
    </submittedName>
</protein>
<dbReference type="RefSeq" id="WP_143855928.1">
    <property type="nucleotide sequence ID" value="NZ_CP041730.1"/>
</dbReference>
<dbReference type="AlphaFoldDB" id="A0A516SA20"/>
<proteinExistence type="predicted"/>
<evidence type="ECO:0000313" key="1">
    <source>
        <dbReference type="EMBL" id="QDQ25003.1"/>
    </source>
</evidence>
<dbReference type="InterPro" id="IPR025293">
    <property type="entry name" value="YfiR/HmsC-like"/>
</dbReference>
<sequence>MPAESNRPIHAIENWRPLLLAVLAWLFASLTASWADSEIEYQVKAAYLYKFTSYVEWPESVFSQADSALTIGVLDADVLAEELGKLLVGRTVNNRHIVLKRLKPGAPLTGVQILFIGRHEADRLKALLESLQAQPILVVTESAGALNLGSVINFVQVDNRIRFEISRGMAEKNSLKLSARLLAVAQQIRNEAP</sequence>
<name>A0A516SA20_9NEIS</name>
<dbReference type="Pfam" id="PF13689">
    <property type="entry name" value="DUF4154"/>
    <property type="match status" value="1"/>
</dbReference>
<dbReference type="OrthoDB" id="277577at2"/>
<dbReference type="EMBL" id="CP041730">
    <property type="protein sequence ID" value="QDQ25003.1"/>
    <property type="molecule type" value="Genomic_DNA"/>
</dbReference>
<organism evidence="1 2">
    <name type="scientific">Chitinimonas arctica</name>
    <dbReference type="NCBI Taxonomy" id="2594795"/>
    <lineage>
        <taxon>Bacteria</taxon>
        <taxon>Pseudomonadati</taxon>
        <taxon>Pseudomonadota</taxon>
        <taxon>Betaproteobacteria</taxon>
        <taxon>Neisseriales</taxon>
        <taxon>Chitinibacteraceae</taxon>
        <taxon>Chitinimonas</taxon>
    </lineage>
</organism>
<accession>A0A516SA20</accession>
<evidence type="ECO:0000313" key="2">
    <source>
        <dbReference type="Proteomes" id="UP000317550"/>
    </source>
</evidence>
<keyword evidence="2" id="KW-1185">Reference proteome</keyword>
<reference evidence="2" key="1">
    <citation type="submission" date="2019-07" db="EMBL/GenBank/DDBJ databases">
        <title>Chitinimonas sp. nov., isolated from Ny-Alesund, arctica soil.</title>
        <authorList>
            <person name="Xu Q."/>
            <person name="Peng F."/>
        </authorList>
    </citation>
    <scope>NUCLEOTIDE SEQUENCE [LARGE SCALE GENOMIC DNA]</scope>
    <source>
        <strain evidence="2">R3-44</strain>
    </source>
</reference>
<dbReference type="Proteomes" id="UP000317550">
    <property type="component" value="Chromosome"/>
</dbReference>